<dbReference type="STRING" id="887898.HMPREF0551_0858"/>
<sequence length="64" mass="6855">MDDPAVSPWLLALGLVLLLEGLMPLLLPGGWRNAVQQMAALRDGQLRFVGLMLVLAGLLFVSLA</sequence>
<reference evidence="2 3" key="1">
    <citation type="submission" date="2010-12" db="EMBL/GenBank/DDBJ databases">
        <authorList>
            <person name="Muzny D."/>
            <person name="Qin X."/>
            <person name="Deng J."/>
            <person name="Jiang H."/>
            <person name="Liu Y."/>
            <person name="Qu J."/>
            <person name="Song X.-Z."/>
            <person name="Zhang L."/>
            <person name="Thornton R."/>
            <person name="Coyle M."/>
            <person name="Francisco L."/>
            <person name="Jackson L."/>
            <person name="Javaid M."/>
            <person name="Korchina V."/>
            <person name="Kovar C."/>
            <person name="Mata R."/>
            <person name="Mathew T."/>
            <person name="Ngo R."/>
            <person name="Nguyen L."/>
            <person name="Nguyen N."/>
            <person name="Okwuonu G."/>
            <person name="Ongeri F."/>
            <person name="Pham C."/>
            <person name="Simmons D."/>
            <person name="Wilczek-Boney K."/>
            <person name="Hale W."/>
            <person name="Jakkamsetti A."/>
            <person name="Pham P."/>
            <person name="Ruth R."/>
            <person name="San Lucas F."/>
            <person name="Warren J."/>
            <person name="Zhang J."/>
            <person name="Zhao Z."/>
            <person name="Zhou C."/>
            <person name="Zhu D."/>
            <person name="Lee S."/>
            <person name="Bess C."/>
            <person name="Blankenburg K."/>
            <person name="Forbes L."/>
            <person name="Fu Q."/>
            <person name="Gubbala S."/>
            <person name="Hirani K."/>
            <person name="Jayaseelan J.C."/>
            <person name="Lara F."/>
            <person name="Munidasa M."/>
            <person name="Palculict T."/>
            <person name="Patil S."/>
            <person name="Pu L.-L."/>
            <person name="Saada N."/>
            <person name="Tang L."/>
            <person name="Weissenberger G."/>
            <person name="Zhu Y."/>
            <person name="Hemphill L."/>
            <person name="Shang Y."/>
            <person name="Youmans B."/>
            <person name="Ayvaz T."/>
            <person name="Ross M."/>
            <person name="Santibanez J."/>
            <person name="Aqrawi P."/>
            <person name="Gross S."/>
            <person name="Joshi V."/>
            <person name="Fowler G."/>
            <person name="Nazareth L."/>
            <person name="Reid J."/>
            <person name="Worley K."/>
            <person name="Petrosino J."/>
            <person name="Highlander S."/>
            <person name="Gibbs R."/>
        </authorList>
    </citation>
    <scope>NUCLEOTIDE SEQUENCE [LARGE SCALE GENOMIC DNA]</scope>
    <source>
        <strain evidence="2 3">ATCC 51599</strain>
    </source>
</reference>
<dbReference type="eggNOG" id="COG3242">
    <property type="taxonomic scope" value="Bacteria"/>
</dbReference>
<dbReference type="PANTHER" id="PTHR38602:SF1">
    <property type="entry name" value="INNER MEMBRANE PROTEIN"/>
    <property type="match status" value="1"/>
</dbReference>
<keyword evidence="1" id="KW-1133">Transmembrane helix</keyword>
<keyword evidence="1" id="KW-0812">Transmembrane</keyword>
<dbReference type="RefSeq" id="WP_005673036.1">
    <property type="nucleotide sequence ID" value="NZ_CP146288.1"/>
</dbReference>
<comment type="caution">
    <text evidence="2">The sequence shown here is derived from an EMBL/GenBank/DDBJ whole genome shotgun (WGS) entry which is preliminary data.</text>
</comment>
<dbReference type="PANTHER" id="PTHR38602">
    <property type="entry name" value="INNER MEMBRANE PROTEIN-RELATED"/>
    <property type="match status" value="1"/>
</dbReference>
<evidence type="ECO:0008006" key="4">
    <source>
        <dbReference type="Google" id="ProtNLM"/>
    </source>
</evidence>
<keyword evidence="3" id="KW-1185">Reference proteome</keyword>
<dbReference type="Proteomes" id="UP000011021">
    <property type="component" value="Unassembled WGS sequence"/>
</dbReference>
<dbReference type="Pfam" id="PF09838">
    <property type="entry name" value="DUF2065"/>
    <property type="match status" value="1"/>
</dbReference>
<accession>E7RVN7</accession>
<evidence type="ECO:0000313" key="3">
    <source>
        <dbReference type="Proteomes" id="UP000011021"/>
    </source>
</evidence>
<feature type="transmembrane region" description="Helical" evidence="1">
    <location>
        <begin position="46"/>
        <end position="63"/>
    </location>
</feature>
<evidence type="ECO:0000256" key="1">
    <source>
        <dbReference type="SAM" id="Phobius"/>
    </source>
</evidence>
<gene>
    <name evidence="2" type="ORF">HMPREF0551_0858</name>
</gene>
<protein>
    <recommendedName>
        <fullName evidence="4">DUF2065 domain-containing protein</fullName>
    </recommendedName>
</protein>
<name>E7RVN7_9BURK</name>
<feature type="transmembrane region" description="Helical" evidence="1">
    <location>
        <begin position="6"/>
        <end position="26"/>
    </location>
</feature>
<evidence type="ECO:0000313" key="2">
    <source>
        <dbReference type="EMBL" id="EFV95370.1"/>
    </source>
</evidence>
<dbReference type="InterPro" id="IPR019201">
    <property type="entry name" value="DUF2065"/>
</dbReference>
<keyword evidence="1" id="KW-0472">Membrane</keyword>
<proteinExistence type="predicted"/>
<dbReference type="AlphaFoldDB" id="E7RVN7"/>
<organism evidence="2 3">
    <name type="scientific">Lautropia mirabilis ATCC 51599</name>
    <dbReference type="NCBI Taxonomy" id="887898"/>
    <lineage>
        <taxon>Bacteria</taxon>
        <taxon>Pseudomonadati</taxon>
        <taxon>Pseudomonadota</taxon>
        <taxon>Betaproteobacteria</taxon>
        <taxon>Burkholderiales</taxon>
        <taxon>Burkholderiaceae</taxon>
        <taxon>Lautropia</taxon>
    </lineage>
</organism>
<dbReference type="EMBL" id="AEQP01000003">
    <property type="protein sequence ID" value="EFV95370.1"/>
    <property type="molecule type" value="Genomic_DNA"/>
</dbReference>
<dbReference type="HOGENOM" id="CLU_179416_1_2_4"/>